<gene>
    <name evidence="1" type="ORF">CRE_12696</name>
</gene>
<dbReference type="AlphaFoldDB" id="E3M7B6"/>
<dbReference type="HOGENOM" id="CLU_781256_0_0_1"/>
<dbReference type="PANTHER" id="PTHR23360:SF10">
    <property type="entry name" value="G-PROTEIN COUPLED RECEPTORS FAMILY 1 PROFILE DOMAIN-CONTAINING PROTEIN"/>
    <property type="match status" value="1"/>
</dbReference>
<dbReference type="RefSeq" id="XP_003108031.2">
    <property type="nucleotide sequence ID" value="XM_003107983.2"/>
</dbReference>
<dbReference type="Proteomes" id="UP000008281">
    <property type="component" value="Unassembled WGS sequence"/>
</dbReference>
<sequence>MWTPEDSLYFTSLKQKRNIQVSMVRPTGYAKMLEDLLYEILPVVGFAMVACTVFILIVMRKNTNDTLIFCLFFAIADLFSGIGTLIDGFYGVIVTIYGSTVETITPFDCLTRAVNIPIFLITDYLHLLLLAAYAVDRLIQIVFPVSYGKIYPYFLNWKLFIVLCFASAGLSVPGLAYPIESRFNTSIRVMSQCRFDEVVGEEFYLRHILTIQWGPIVCIGALSLNIILYCIRQSKHKWSYNWSEQTGTTKQLFGTIFIRCFLSCISLHVPLLLIARTTEGHELISIKDHIIRVSYWIVVIIFQPLWHILILSSFQANVFSLFNRYSENTERKWQSANDPPEDGPSHFDRHGSPNPFGSWYSMTGNVTGEAGVPVGNERSVSFYYQD</sequence>
<keyword evidence="2" id="KW-1185">Reference proteome</keyword>
<dbReference type="SUPFAM" id="SSF81321">
    <property type="entry name" value="Family A G protein-coupled receptor-like"/>
    <property type="match status" value="1"/>
</dbReference>
<dbReference type="GeneID" id="9828665"/>
<dbReference type="Gene3D" id="1.20.1070.10">
    <property type="entry name" value="Rhodopsin 7-helix transmembrane proteins"/>
    <property type="match status" value="1"/>
</dbReference>
<accession>E3M7B6</accession>
<dbReference type="FunCoup" id="E3M7B6">
    <property type="interactions" value="37"/>
</dbReference>
<organism evidence="2">
    <name type="scientific">Caenorhabditis remanei</name>
    <name type="common">Caenorhabditis vulgaris</name>
    <dbReference type="NCBI Taxonomy" id="31234"/>
    <lineage>
        <taxon>Eukaryota</taxon>
        <taxon>Metazoa</taxon>
        <taxon>Ecdysozoa</taxon>
        <taxon>Nematoda</taxon>
        <taxon>Chromadorea</taxon>
        <taxon>Rhabditida</taxon>
        <taxon>Rhabditina</taxon>
        <taxon>Rhabditomorpha</taxon>
        <taxon>Rhabditoidea</taxon>
        <taxon>Rhabditidae</taxon>
        <taxon>Peloderinae</taxon>
        <taxon>Caenorhabditis</taxon>
    </lineage>
</organism>
<dbReference type="KEGG" id="crq:GCK72_013935"/>
<protein>
    <submittedName>
        <fullName evidence="1">Uncharacterized protein</fullName>
    </submittedName>
</protein>
<evidence type="ECO:0000313" key="1">
    <source>
        <dbReference type="EMBL" id="EFO93930.1"/>
    </source>
</evidence>
<reference evidence="1" key="1">
    <citation type="submission" date="2007-07" db="EMBL/GenBank/DDBJ databases">
        <title>PCAP assembly of the Caenorhabditis remanei genome.</title>
        <authorList>
            <consortium name="The Caenorhabditis remanei Sequencing Consortium"/>
            <person name="Wilson R.K."/>
        </authorList>
    </citation>
    <scope>NUCLEOTIDE SEQUENCE [LARGE SCALE GENOMIC DNA]</scope>
    <source>
        <strain evidence="1">PB4641</strain>
    </source>
</reference>
<dbReference type="OrthoDB" id="5868556at2759"/>
<dbReference type="InterPro" id="IPR047130">
    <property type="entry name" value="7TM_GPCR_Srsx_nematod"/>
</dbReference>
<name>E3M7B6_CAERE</name>
<dbReference type="OMA" id="KNTERTW"/>
<dbReference type="STRING" id="31234.E3M7B6"/>
<proteinExistence type="predicted"/>
<dbReference type="EMBL" id="DS268427">
    <property type="protein sequence ID" value="EFO93930.1"/>
    <property type="molecule type" value="Genomic_DNA"/>
</dbReference>
<dbReference type="eggNOG" id="ENOG502SS7K">
    <property type="taxonomic scope" value="Eukaryota"/>
</dbReference>
<dbReference type="CTD" id="9828665"/>
<dbReference type="PANTHER" id="PTHR23360">
    <property type="entry name" value="G-PROTEIN COUPLED RECEPTORS FAMILY 1 PROFILE DOMAIN-CONTAINING PROTEIN-RELATED"/>
    <property type="match status" value="1"/>
</dbReference>
<evidence type="ECO:0000313" key="2">
    <source>
        <dbReference type="Proteomes" id="UP000008281"/>
    </source>
</evidence>